<keyword evidence="2" id="KW-1185">Reference proteome</keyword>
<comment type="caution">
    <text evidence="1">The sequence shown here is derived from an EMBL/GenBank/DDBJ whole genome shotgun (WGS) entry which is preliminary data.</text>
</comment>
<dbReference type="AlphaFoldDB" id="A0AAV0T8C6"/>
<gene>
    <name evidence="1" type="ORF">HBR001_LOCUS1283</name>
</gene>
<evidence type="ECO:0000313" key="2">
    <source>
        <dbReference type="Proteomes" id="UP001162031"/>
    </source>
</evidence>
<name>A0AAV0T8C6_HYABA</name>
<evidence type="ECO:0000313" key="1">
    <source>
        <dbReference type="EMBL" id="CAI5714652.1"/>
    </source>
</evidence>
<dbReference type="Proteomes" id="UP001162031">
    <property type="component" value="Unassembled WGS sequence"/>
</dbReference>
<organism evidence="1 2">
    <name type="scientific">Hyaloperonospora brassicae</name>
    <name type="common">Brassica downy mildew</name>
    <name type="synonym">Peronospora brassicae</name>
    <dbReference type="NCBI Taxonomy" id="162125"/>
    <lineage>
        <taxon>Eukaryota</taxon>
        <taxon>Sar</taxon>
        <taxon>Stramenopiles</taxon>
        <taxon>Oomycota</taxon>
        <taxon>Peronosporomycetes</taxon>
        <taxon>Peronosporales</taxon>
        <taxon>Peronosporaceae</taxon>
        <taxon>Hyaloperonospora</taxon>
    </lineage>
</organism>
<reference evidence="1" key="1">
    <citation type="submission" date="2022-12" db="EMBL/GenBank/DDBJ databases">
        <authorList>
            <person name="Webb A."/>
        </authorList>
    </citation>
    <scope>NUCLEOTIDE SEQUENCE</scope>
    <source>
        <strain evidence="1">Hp1</strain>
    </source>
</reference>
<sequence>MGRRGREERGSSGEAVTKVRNETDAAGSWSWRAVLERLHLCLDSDTAPDALAWLDNGTHFYVAQTREDRVAAALGLRVCSLQQVLAAWSFDCHDEERARDCYTVYHHSCFVRGDPQQIDHIVSPLVAPDLSFVRRPHTEKDVTMPRVTYSAALRPLEVRLRLSSTHATTSPSWRVTIAPPTVLLCSTVDAADAWAHGRHESVADFLCDSSRASGGASWGDAGDDAGHASDHDMDSPLWWSQQSDFSSICTDDLSDVDTLSQLSAFYG</sequence>
<evidence type="ECO:0008006" key="3">
    <source>
        <dbReference type="Google" id="ProtNLM"/>
    </source>
</evidence>
<protein>
    <recommendedName>
        <fullName evidence="3">HSF-type DNA-binding domain-containing protein</fullName>
    </recommendedName>
</protein>
<accession>A0AAV0T8C6</accession>
<proteinExistence type="predicted"/>
<dbReference type="EMBL" id="CANTFL010000136">
    <property type="protein sequence ID" value="CAI5714652.1"/>
    <property type="molecule type" value="Genomic_DNA"/>
</dbReference>